<protein>
    <recommendedName>
        <fullName evidence="10">EGF-like domain-containing protein</fullName>
    </recommendedName>
</protein>
<dbReference type="PROSITE" id="PS00022">
    <property type="entry name" value="EGF_1"/>
    <property type="match status" value="1"/>
</dbReference>
<feature type="disulfide bond" evidence="2">
    <location>
        <begin position="191"/>
        <end position="201"/>
    </location>
</feature>
<dbReference type="SUPFAM" id="SSF57184">
    <property type="entry name" value="Growth factor receptor domain"/>
    <property type="match status" value="4"/>
</dbReference>
<feature type="transmembrane region" description="Helical" evidence="4">
    <location>
        <begin position="660"/>
        <end position="681"/>
    </location>
</feature>
<organism evidence="8 9">
    <name type="scientific">Tetrapyrgos nigripes</name>
    <dbReference type="NCBI Taxonomy" id="182062"/>
    <lineage>
        <taxon>Eukaryota</taxon>
        <taxon>Fungi</taxon>
        <taxon>Dikarya</taxon>
        <taxon>Basidiomycota</taxon>
        <taxon>Agaricomycotina</taxon>
        <taxon>Agaricomycetes</taxon>
        <taxon>Agaricomycetidae</taxon>
        <taxon>Agaricales</taxon>
        <taxon>Marasmiineae</taxon>
        <taxon>Marasmiaceae</taxon>
        <taxon>Tetrapyrgos</taxon>
    </lineage>
</organism>
<dbReference type="InterPro" id="IPR006212">
    <property type="entry name" value="Furin_repeat"/>
</dbReference>
<dbReference type="InterPro" id="IPR002049">
    <property type="entry name" value="LE_dom"/>
</dbReference>
<feature type="signal peptide" evidence="5">
    <location>
        <begin position="1"/>
        <end position="24"/>
    </location>
</feature>
<dbReference type="OrthoDB" id="18487at2759"/>
<keyword evidence="4" id="KW-0812">Transmembrane</keyword>
<dbReference type="PANTHER" id="PTHR15332:SF175">
    <property type="entry name" value="PROPROTEIN CONVERTASE SUBTILISIN_KEXIN TYPE 5-LIKE"/>
    <property type="match status" value="1"/>
</dbReference>
<evidence type="ECO:0000313" key="9">
    <source>
        <dbReference type="Proteomes" id="UP000559256"/>
    </source>
</evidence>
<accession>A0A8H5CNS9</accession>
<keyword evidence="4" id="KW-1133">Transmembrane helix</keyword>
<dbReference type="CDD" id="cd00064">
    <property type="entry name" value="FU"/>
    <property type="match status" value="3"/>
</dbReference>
<feature type="domain" description="4Fe-4S ferredoxin-type" evidence="7">
    <location>
        <begin position="435"/>
        <end position="473"/>
    </location>
</feature>
<keyword evidence="5" id="KW-0732">Signal</keyword>
<dbReference type="Gene3D" id="2.10.220.10">
    <property type="entry name" value="Hormone Receptor, Insulin-like Growth Factor Receptor 1, Chain A, domain 2"/>
    <property type="match status" value="4"/>
</dbReference>
<keyword evidence="1 2" id="KW-0245">EGF-like domain</keyword>
<feature type="chain" id="PRO_5034142485" description="EGF-like domain-containing protein" evidence="5">
    <location>
        <begin position="25"/>
        <end position="851"/>
    </location>
</feature>
<dbReference type="AlphaFoldDB" id="A0A8H5CNS9"/>
<dbReference type="PROSITE" id="PS50026">
    <property type="entry name" value="EGF_3"/>
    <property type="match status" value="1"/>
</dbReference>
<dbReference type="PROSITE" id="PS01248">
    <property type="entry name" value="EGF_LAM_1"/>
    <property type="match status" value="1"/>
</dbReference>
<evidence type="ECO:0000259" key="7">
    <source>
        <dbReference type="PROSITE" id="PS51379"/>
    </source>
</evidence>
<evidence type="ECO:0000256" key="4">
    <source>
        <dbReference type="SAM" id="Phobius"/>
    </source>
</evidence>
<dbReference type="PANTHER" id="PTHR15332">
    <property type="entry name" value="PROPROTEIN CONVERTASE SUBTILISIN_KEXIN TYPE 5-LIKE"/>
    <property type="match status" value="1"/>
</dbReference>
<evidence type="ECO:0000256" key="2">
    <source>
        <dbReference type="PROSITE-ProRule" id="PRU00076"/>
    </source>
</evidence>
<keyword evidence="9" id="KW-1185">Reference proteome</keyword>
<feature type="region of interest" description="Disordered" evidence="3">
    <location>
        <begin position="806"/>
        <end position="851"/>
    </location>
</feature>
<evidence type="ECO:0000313" key="8">
    <source>
        <dbReference type="EMBL" id="KAF5344273.1"/>
    </source>
</evidence>
<evidence type="ECO:0000256" key="3">
    <source>
        <dbReference type="SAM" id="MobiDB-lite"/>
    </source>
</evidence>
<comment type="caution">
    <text evidence="8">The sequence shown here is derived from an EMBL/GenBank/DDBJ whole genome shotgun (WGS) entry which is preliminary data.</text>
</comment>
<dbReference type="SMART" id="SM00261">
    <property type="entry name" value="FU"/>
    <property type="match status" value="7"/>
</dbReference>
<reference evidence="8 9" key="1">
    <citation type="journal article" date="2020" name="ISME J.">
        <title>Uncovering the hidden diversity of litter-decomposition mechanisms in mushroom-forming fungi.</title>
        <authorList>
            <person name="Floudas D."/>
            <person name="Bentzer J."/>
            <person name="Ahren D."/>
            <person name="Johansson T."/>
            <person name="Persson P."/>
            <person name="Tunlid A."/>
        </authorList>
    </citation>
    <scope>NUCLEOTIDE SEQUENCE [LARGE SCALE GENOMIC DNA]</scope>
    <source>
        <strain evidence="8 9">CBS 291.85</strain>
    </source>
</reference>
<name>A0A8H5CNS9_9AGAR</name>
<feature type="domain" description="EGF-like" evidence="6">
    <location>
        <begin position="187"/>
        <end position="219"/>
    </location>
</feature>
<dbReference type="Proteomes" id="UP000559256">
    <property type="component" value="Unassembled WGS sequence"/>
</dbReference>
<dbReference type="SMART" id="SM00181">
    <property type="entry name" value="EGF"/>
    <property type="match status" value="6"/>
</dbReference>
<evidence type="ECO:0000256" key="1">
    <source>
        <dbReference type="ARBA" id="ARBA00022536"/>
    </source>
</evidence>
<comment type="caution">
    <text evidence="2">Lacks conserved residue(s) required for the propagation of feature annotation.</text>
</comment>
<dbReference type="PROSITE" id="PS51379">
    <property type="entry name" value="4FE4S_FER_2"/>
    <property type="match status" value="1"/>
</dbReference>
<evidence type="ECO:0000259" key="6">
    <source>
        <dbReference type="PROSITE" id="PS50026"/>
    </source>
</evidence>
<dbReference type="SMART" id="SM00180">
    <property type="entry name" value="EGF_Lam"/>
    <property type="match status" value="2"/>
</dbReference>
<dbReference type="Gene3D" id="2.10.25.10">
    <property type="entry name" value="Laminin"/>
    <property type="match status" value="1"/>
</dbReference>
<dbReference type="EMBL" id="JAACJM010000127">
    <property type="protein sequence ID" value="KAF5344273.1"/>
    <property type="molecule type" value="Genomic_DNA"/>
</dbReference>
<evidence type="ECO:0008006" key="10">
    <source>
        <dbReference type="Google" id="ProtNLM"/>
    </source>
</evidence>
<gene>
    <name evidence="8" type="ORF">D9758_012336</name>
</gene>
<feature type="disulfide bond" evidence="2">
    <location>
        <begin position="209"/>
        <end position="218"/>
    </location>
</feature>
<dbReference type="InterPro" id="IPR000742">
    <property type="entry name" value="EGF"/>
</dbReference>
<keyword evidence="2" id="KW-1015">Disulfide bond</keyword>
<evidence type="ECO:0000256" key="5">
    <source>
        <dbReference type="SAM" id="SignalP"/>
    </source>
</evidence>
<dbReference type="CDD" id="cd00055">
    <property type="entry name" value="EGF_Lam"/>
    <property type="match status" value="1"/>
</dbReference>
<keyword evidence="4" id="KW-0472">Membrane</keyword>
<dbReference type="InterPro" id="IPR009030">
    <property type="entry name" value="Growth_fac_rcpt_cys_sf"/>
</dbReference>
<sequence>MSHTTRTMIILLTTLSMLLATTVAQFSASVVCIAGQCLQGYTNTTIGVTVSTSGAPSDALLLPDDYTSSTDPQFLHDILTSSSLSISPSTGFENSSGSHSLPLSVALNPGFSLYSAPLYGGTAGFSALPTSLVTNSSTPVNGSSFALSQNVWVAMDMGSNGRVVFWDSVPNVSQLPVSGSMSLVDMQSSACSPPCSGSGVCSASGTCTCPAGFSGSSCESCAPGHFGPTCQPCPANCQTCDEGINGSGACLKANVTNAPSSCNCLNGVCGSDGQCSCKPGWTTAENGTACAKCASGFFLTATGECSVCQLGCTSCADGSGDCLSCANGFNQDGNDKTKCQAVASSTSDGTVCPDGSFASGSSCQPCSSSCQTCNGGTANDCIICKSGTFKLNGSCVSADGNGVCTGTSLIADNNKHECDTCGPKCTSCQIPNFTPASTVDELKCTGCLPGSFLSNGTCVDSCPSGTFLNLNDNTCNACDSSCATCAGSATFCLTCNNNQLASNGTCVSSCPANSIKTNSNTCDSCHPDCATCSGTSFNQCSSCPPERPVLNNGRCLPVCAKSQFFDKTSGSCQSCDSSCSSCSGSGSSNCLACSSSSQVLRGGTCVAANCNGSTNVVAGLGVCLSELVSNSTSSSNSSPLPTIPGLTTPTQQSSGRKLEWWEILLMTLGCAFIFLVVFLWWRRRARKRRTQKTKQFATAKGLDGKKGWVEKLVRFGEKLFGHRTTPSRRFEGGYPTISKPLPIPITMDSDKDNWDLEAERIELMKLRNAEEARHNREVEKMMLYGDYQYDRGDSFDTRMDGASMYTPVTGVPSQGRQVKQPVKMGTTAGSSVYSGDSGQSSTKKSKVRDLL</sequence>
<feature type="compositionally biased region" description="Low complexity" evidence="3">
    <location>
        <begin position="829"/>
        <end position="841"/>
    </location>
</feature>
<dbReference type="InterPro" id="IPR017896">
    <property type="entry name" value="4Fe4S_Fe-S-bd"/>
</dbReference>
<proteinExistence type="predicted"/>